<evidence type="ECO:0000313" key="4">
    <source>
        <dbReference type="EMBL" id="BDZ75822.1"/>
    </source>
</evidence>
<dbReference type="InterPro" id="IPR027417">
    <property type="entry name" value="P-loop_NTPase"/>
</dbReference>
<sequence length="514" mass="60107">MKILKLELQNFGKFQNEVLELNDGIQLFYGENESGKTTIHTFIKSMLFGMERGRGRAAANDTFSRYEPWENPGYYAGAMEFECGKKRFHLERSFDKYSKRASLVCLDDGEEFSLEQGDLMMLLPELDPEGYSDTLYIGQAGARTGRNLAARLKDYATNYYVTGDSELNLTAARNALDEQKKQLDRQMKEKLEKKQRQREKLEQESSYIWRDVHRLDEELERIDEALERKEAEEKEKENRRVLDDIRPNKWRIHPLEVAGILLVIVGAFVLIARPWNYLVAIIIALIGGIYSWNRLKEGKKRQKTPPELMLEEITPEEELSSREKLLWERTLFFNEKEEKRIQYENLQEQLAELEEFDQSYKRLEEKKAAVLLASQRLLEVSGKMQGQLQQDLNRTASDVISSVTGGKYTRLITEEDLRLSFLCEGRKIPAEHVSAGTLEQVYFALRMSAANLLYEEVYPVVLDDTFAFYDESRLKNTLQWLARQDRQILIFTCQKREEEILQHERIDHSVHVLT</sequence>
<evidence type="ECO:0000313" key="5">
    <source>
        <dbReference type="Proteomes" id="UP001305815"/>
    </source>
</evidence>
<feature type="coiled-coil region" evidence="1">
    <location>
        <begin position="169"/>
        <end position="242"/>
    </location>
</feature>
<feature type="domain" description="Rad50/SbcC-type AAA" evidence="3">
    <location>
        <begin position="5"/>
        <end position="235"/>
    </location>
</feature>
<evidence type="ECO:0000256" key="2">
    <source>
        <dbReference type="SAM" id="Phobius"/>
    </source>
</evidence>
<dbReference type="Gene3D" id="3.40.50.300">
    <property type="entry name" value="P-loop containing nucleotide triphosphate hydrolases"/>
    <property type="match status" value="2"/>
</dbReference>
<protein>
    <recommendedName>
        <fullName evidence="3">Rad50/SbcC-type AAA domain-containing protein</fullName>
    </recommendedName>
</protein>
<organism evidence="4 5">
    <name type="scientific">Claveliimonas bilis</name>
    <dbReference type="NCBI Taxonomy" id="3028070"/>
    <lineage>
        <taxon>Bacteria</taxon>
        <taxon>Bacillati</taxon>
        <taxon>Bacillota</taxon>
        <taxon>Clostridia</taxon>
        <taxon>Lachnospirales</taxon>
        <taxon>Lachnospiraceae</taxon>
        <taxon>Claveliimonas</taxon>
    </lineage>
</organism>
<dbReference type="SUPFAM" id="SSF52540">
    <property type="entry name" value="P-loop containing nucleoside triphosphate hydrolases"/>
    <property type="match status" value="1"/>
</dbReference>
<dbReference type="RefSeq" id="WP_316265881.1">
    <property type="nucleotide sequence ID" value="NZ_AP027742.1"/>
</dbReference>
<evidence type="ECO:0000256" key="1">
    <source>
        <dbReference type="SAM" id="Coils"/>
    </source>
</evidence>
<feature type="transmembrane region" description="Helical" evidence="2">
    <location>
        <begin position="252"/>
        <end position="271"/>
    </location>
</feature>
<name>A0ABM8HGP0_9FIRM</name>
<accession>A0ABM8HGP0</accession>
<dbReference type="PANTHER" id="PTHR41259">
    <property type="entry name" value="DOUBLE-STRAND BREAK REPAIR RAD50 ATPASE, PUTATIVE-RELATED"/>
    <property type="match status" value="1"/>
</dbReference>
<feature type="coiled-coil region" evidence="1">
    <location>
        <begin position="336"/>
        <end position="373"/>
    </location>
</feature>
<keyword evidence="2" id="KW-0812">Transmembrane</keyword>
<keyword evidence="5" id="KW-1185">Reference proteome</keyword>
<proteinExistence type="predicted"/>
<feature type="transmembrane region" description="Helical" evidence="2">
    <location>
        <begin position="277"/>
        <end position="293"/>
    </location>
</feature>
<keyword evidence="1" id="KW-0175">Coiled coil</keyword>
<dbReference type="Pfam" id="PF13476">
    <property type="entry name" value="AAA_23"/>
    <property type="match status" value="1"/>
</dbReference>
<keyword evidence="2" id="KW-1133">Transmembrane helix</keyword>
<dbReference type="InterPro" id="IPR038729">
    <property type="entry name" value="Rad50/SbcC_AAA"/>
</dbReference>
<dbReference type="Proteomes" id="UP001305815">
    <property type="component" value="Chromosome"/>
</dbReference>
<keyword evidence="2" id="KW-0472">Membrane</keyword>
<evidence type="ECO:0000259" key="3">
    <source>
        <dbReference type="Pfam" id="PF13476"/>
    </source>
</evidence>
<dbReference type="EMBL" id="AP027742">
    <property type="protein sequence ID" value="BDZ75822.1"/>
    <property type="molecule type" value="Genomic_DNA"/>
</dbReference>
<dbReference type="PANTHER" id="PTHR41259:SF1">
    <property type="entry name" value="DOUBLE-STRAND BREAK REPAIR RAD50 ATPASE, PUTATIVE-RELATED"/>
    <property type="match status" value="1"/>
</dbReference>
<reference evidence="5" key="1">
    <citation type="journal article" date="2023" name="Int. J. Syst. Evol. Microbiol.">
        <title>Claveliimonas bilis gen. nov., sp. nov., deoxycholic acid-producing bacteria isolated from human faeces, and reclassification of Sellimonas monacensis Zenner et al. 2021 as Claveliimonas monacensis comb. nov.</title>
        <authorList>
            <person name="Hisatomi A."/>
            <person name="Kastawa N.W.E.P.G."/>
            <person name="Song I."/>
            <person name="Ohkuma M."/>
            <person name="Fukiya S."/>
            <person name="Sakamoto M."/>
        </authorList>
    </citation>
    <scope>NUCLEOTIDE SEQUENCE [LARGE SCALE GENOMIC DNA]</scope>
    <source>
        <strain evidence="5">12BBH14</strain>
    </source>
</reference>
<gene>
    <name evidence="4" type="ORF">Lac1_00050</name>
</gene>